<sequence length="267" mass="29915">MVPPRQQQPSREREIRTDIPHTARIWNYWMGGRQNYEVDRRVGSAATELDPGITALAAESRRFLRRAVEHLAGDLGITQFLDIGAGLLATDNTHEVACRRNPAARVVYVDNDPLVLTHGRTLLTDPRAVYLDADLREPDRLFARAADILDLDRPVAVMFMGVLGHCERIGELRAVVADSMARVCRGSYLAYWDGTTDSADFVRMCATYENVTAVPYFPRDHCELRSIFSELELLEPGFVPLTRWRRPAGEPVPTVPVSGYGAVARKP</sequence>
<proteinExistence type="predicted"/>
<keyword evidence="1" id="KW-0489">Methyltransferase</keyword>
<evidence type="ECO:0000313" key="2">
    <source>
        <dbReference type="Proteomes" id="UP000241647"/>
    </source>
</evidence>
<dbReference type="Gene3D" id="3.40.50.150">
    <property type="entry name" value="Vaccinia Virus protein VP39"/>
    <property type="match status" value="1"/>
</dbReference>
<name>A0A2T2YWH3_9NOCA</name>
<reference evidence="1 2" key="1">
    <citation type="submission" date="2018-02" db="EMBL/GenBank/DDBJ databases">
        <title>8 Nocardia nova and 1 Nocardia cyriacigeorgica strain used for evolution to TMP-SMX.</title>
        <authorList>
            <person name="Mehta H."/>
            <person name="Weng J."/>
            <person name="Shamoo Y."/>
        </authorList>
    </citation>
    <scope>NUCLEOTIDE SEQUENCE [LARGE SCALE GENOMIC DNA]</scope>
    <source>
        <strain evidence="1 2">ATCC 33727</strain>
    </source>
</reference>
<dbReference type="GO" id="GO:0032259">
    <property type="term" value="P:methylation"/>
    <property type="evidence" value="ECO:0007669"/>
    <property type="project" value="UniProtKB-KW"/>
</dbReference>
<dbReference type="InterPro" id="IPR006764">
    <property type="entry name" value="SAM_dep_MeTrfase_SAV2177_type"/>
</dbReference>
<dbReference type="PIRSF" id="PIRSF017393">
    <property type="entry name" value="MTase_SAV2177"/>
    <property type="match status" value="1"/>
</dbReference>
<organism evidence="1 2">
    <name type="scientific">Nocardia nova</name>
    <dbReference type="NCBI Taxonomy" id="37330"/>
    <lineage>
        <taxon>Bacteria</taxon>
        <taxon>Bacillati</taxon>
        <taxon>Actinomycetota</taxon>
        <taxon>Actinomycetes</taxon>
        <taxon>Mycobacteriales</taxon>
        <taxon>Nocardiaceae</taxon>
        <taxon>Nocardia</taxon>
    </lineage>
</organism>
<dbReference type="SUPFAM" id="SSF53335">
    <property type="entry name" value="S-adenosyl-L-methionine-dependent methyltransferases"/>
    <property type="match status" value="1"/>
</dbReference>
<dbReference type="EMBL" id="PYHS01000015">
    <property type="protein sequence ID" value="PSR59838.1"/>
    <property type="molecule type" value="Genomic_DNA"/>
</dbReference>
<dbReference type="Pfam" id="PF04672">
    <property type="entry name" value="Methyltransf_19"/>
    <property type="match status" value="1"/>
</dbReference>
<dbReference type="InterPro" id="IPR029063">
    <property type="entry name" value="SAM-dependent_MTases_sf"/>
</dbReference>
<dbReference type="GO" id="GO:0008168">
    <property type="term" value="F:methyltransferase activity"/>
    <property type="evidence" value="ECO:0007669"/>
    <property type="project" value="UniProtKB-KW"/>
</dbReference>
<comment type="caution">
    <text evidence="1">The sequence shown here is derived from an EMBL/GenBank/DDBJ whole genome shotgun (WGS) entry which is preliminary data.</text>
</comment>
<keyword evidence="1" id="KW-0808">Transferase</keyword>
<accession>A0A2T2YWH3</accession>
<evidence type="ECO:0000313" key="1">
    <source>
        <dbReference type="EMBL" id="PSR59838.1"/>
    </source>
</evidence>
<dbReference type="AlphaFoldDB" id="A0A2T2YWH3"/>
<gene>
    <name evidence="1" type="ORF">C8259_24670</name>
</gene>
<protein>
    <submittedName>
        <fullName evidence="1">S-adenosyl methyltransferase</fullName>
    </submittedName>
</protein>
<dbReference type="Proteomes" id="UP000241647">
    <property type="component" value="Unassembled WGS sequence"/>
</dbReference>